<feature type="domain" description="UspA" evidence="2">
    <location>
        <begin position="2"/>
        <end position="138"/>
    </location>
</feature>
<accession>A0ABW2PHA4</accession>
<dbReference type="InterPro" id="IPR014729">
    <property type="entry name" value="Rossmann-like_a/b/a_fold"/>
</dbReference>
<dbReference type="PANTHER" id="PTHR46268">
    <property type="entry name" value="STRESS RESPONSE PROTEIN NHAX"/>
    <property type="match status" value="1"/>
</dbReference>
<dbReference type="PANTHER" id="PTHR46268:SF6">
    <property type="entry name" value="UNIVERSAL STRESS PROTEIN UP12"/>
    <property type="match status" value="1"/>
</dbReference>
<comment type="similarity">
    <text evidence="1">Belongs to the universal stress protein A family.</text>
</comment>
<feature type="domain" description="UspA" evidence="2">
    <location>
        <begin position="149"/>
        <end position="288"/>
    </location>
</feature>
<organism evidence="3 4">
    <name type="scientific">Sphaerisporangium rhizosphaerae</name>
    <dbReference type="NCBI Taxonomy" id="2269375"/>
    <lineage>
        <taxon>Bacteria</taxon>
        <taxon>Bacillati</taxon>
        <taxon>Actinomycetota</taxon>
        <taxon>Actinomycetes</taxon>
        <taxon>Streptosporangiales</taxon>
        <taxon>Streptosporangiaceae</taxon>
        <taxon>Sphaerisporangium</taxon>
    </lineage>
</organism>
<evidence type="ECO:0000313" key="4">
    <source>
        <dbReference type="Proteomes" id="UP001596496"/>
    </source>
</evidence>
<gene>
    <name evidence="3" type="ORF">ACFQSB_37030</name>
</gene>
<dbReference type="Gene3D" id="3.40.50.620">
    <property type="entry name" value="HUPs"/>
    <property type="match status" value="2"/>
</dbReference>
<comment type="caution">
    <text evidence="3">The sequence shown here is derived from an EMBL/GenBank/DDBJ whole genome shotgun (WGS) entry which is preliminary data.</text>
</comment>
<name>A0ABW2PHA4_9ACTN</name>
<dbReference type="Pfam" id="PF00582">
    <property type="entry name" value="Usp"/>
    <property type="match status" value="2"/>
</dbReference>
<keyword evidence="4" id="KW-1185">Reference proteome</keyword>
<dbReference type="InterPro" id="IPR006016">
    <property type="entry name" value="UspA"/>
</dbReference>
<evidence type="ECO:0000259" key="2">
    <source>
        <dbReference type="Pfam" id="PF00582"/>
    </source>
</evidence>
<dbReference type="EMBL" id="JBHTCG010000045">
    <property type="protein sequence ID" value="MFC7387862.1"/>
    <property type="molecule type" value="Genomic_DNA"/>
</dbReference>
<dbReference type="SUPFAM" id="SSF52402">
    <property type="entry name" value="Adenine nucleotide alpha hydrolases-like"/>
    <property type="match status" value="2"/>
</dbReference>
<evidence type="ECO:0000313" key="3">
    <source>
        <dbReference type="EMBL" id="MFC7387862.1"/>
    </source>
</evidence>
<dbReference type="InterPro" id="IPR006015">
    <property type="entry name" value="Universal_stress_UspA"/>
</dbReference>
<reference evidence="4" key="1">
    <citation type="journal article" date="2019" name="Int. J. Syst. Evol. Microbiol.">
        <title>The Global Catalogue of Microorganisms (GCM) 10K type strain sequencing project: providing services to taxonomists for standard genome sequencing and annotation.</title>
        <authorList>
            <consortium name="The Broad Institute Genomics Platform"/>
            <consortium name="The Broad Institute Genome Sequencing Center for Infectious Disease"/>
            <person name="Wu L."/>
            <person name="Ma J."/>
        </authorList>
    </citation>
    <scope>NUCLEOTIDE SEQUENCE [LARGE SCALE GENOMIC DNA]</scope>
    <source>
        <strain evidence="4">CECT 7649</strain>
    </source>
</reference>
<dbReference type="RefSeq" id="WP_380831768.1">
    <property type="nucleotide sequence ID" value="NZ_JBHTCG010000045.1"/>
</dbReference>
<protein>
    <submittedName>
        <fullName evidence="3">Universal stress protein</fullName>
    </submittedName>
</protein>
<dbReference type="Proteomes" id="UP001596496">
    <property type="component" value="Unassembled WGS sequence"/>
</dbReference>
<dbReference type="PRINTS" id="PR01438">
    <property type="entry name" value="UNVRSLSTRESS"/>
</dbReference>
<sequence length="304" mass="31749">MAGQIVVGVDGSHSAAAAVEWAADDAVRRGARLRVVHVREPWSMDYPYRSAPWLPDALTAYWRAVLAATVDWVRGYAPGLQVSATLLTGAAAERLCTEAEDADELILGGGGPGGFVGAVLGSVGRDVAWHAMAPVVVVNRSPGRRHGEIVVGYDGSPVSEAAMEYALGEAARRCARVCVLYAWSAPPFSPYATACAGGLAEAMGEVTREVRLRLAMWRERCPGVTARLRPMRGHPVTALSDASRRADLVVVGSGAHGDATGAGFGGSAGYSVGYEVLRHARCPVAVVHPRETAGSRPGGGAINR</sequence>
<proteinExistence type="inferred from homology"/>
<evidence type="ECO:0000256" key="1">
    <source>
        <dbReference type="ARBA" id="ARBA00008791"/>
    </source>
</evidence>